<protein>
    <submittedName>
        <fullName evidence="2">Uncharacterized protein</fullName>
    </submittedName>
</protein>
<dbReference type="Proteomes" id="UP000887572">
    <property type="component" value="Unplaced"/>
</dbReference>
<reference evidence="2" key="1">
    <citation type="submission" date="2022-11" db="UniProtKB">
        <authorList>
            <consortium name="WormBaseParasite"/>
        </authorList>
    </citation>
    <scope>IDENTIFICATION</scope>
</reference>
<keyword evidence="1" id="KW-1185">Reference proteome</keyword>
<sequence>MSDNPKKVEKRLKEIFSVSFVPTFLFDVFKFCGPFVLGLKAGASQRIDLTFWWTRISIRRNGNELGILEIRPRS</sequence>
<evidence type="ECO:0000313" key="1">
    <source>
        <dbReference type="Proteomes" id="UP000887572"/>
    </source>
</evidence>
<accession>A0A914GWU7</accession>
<dbReference type="WBParaSite" id="Gr19_v10_g11486.t1">
    <property type="protein sequence ID" value="Gr19_v10_g11486.t1"/>
    <property type="gene ID" value="Gr19_v10_g11486"/>
</dbReference>
<dbReference type="AlphaFoldDB" id="A0A914GWU7"/>
<organism evidence="1 2">
    <name type="scientific">Globodera rostochiensis</name>
    <name type="common">Golden nematode worm</name>
    <name type="synonym">Heterodera rostochiensis</name>
    <dbReference type="NCBI Taxonomy" id="31243"/>
    <lineage>
        <taxon>Eukaryota</taxon>
        <taxon>Metazoa</taxon>
        <taxon>Ecdysozoa</taxon>
        <taxon>Nematoda</taxon>
        <taxon>Chromadorea</taxon>
        <taxon>Rhabditida</taxon>
        <taxon>Tylenchina</taxon>
        <taxon>Tylenchomorpha</taxon>
        <taxon>Tylenchoidea</taxon>
        <taxon>Heteroderidae</taxon>
        <taxon>Heteroderinae</taxon>
        <taxon>Globodera</taxon>
    </lineage>
</organism>
<evidence type="ECO:0000313" key="2">
    <source>
        <dbReference type="WBParaSite" id="Gr19_v10_g11486.t1"/>
    </source>
</evidence>
<name>A0A914GWU7_GLORO</name>
<proteinExistence type="predicted"/>